<sequence length="206" mass="22353">MKPLKAILVCLVVLINLLIVQPAFADAPKLDKNPDYQQITTTLGELLQARETQQLPEGISSAQELQQKISELQYQKYIVESGKGVTECFNNTGRTIAVYGPTGKKSTSKFDNTLYLLPSGAATDDDWNCEGVFLPSDLKVAGLDLGTASAAKFLSGTRLTINETPDGAIEFNLPPAQLFKAGNVNWDIPDVTEADLNRQLPQAPTD</sequence>
<proteinExistence type="predicted"/>
<protein>
    <submittedName>
        <fullName evidence="2">Uncharacterized protein</fullName>
    </submittedName>
</protein>
<gene>
    <name evidence="2" type="ORF">HJG54_29255</name>
</gene>
<accession>A0AA96WR47</accession>
<evidence type="ECO:0000256" key="1">
    <source>
        <dbReference type="SAM" id="SignalP"/>
    </source>
</evidence>
<name>A0AA96WR47_9CYAN</name>
<reference evidence="2" key="1">
    <citation type="submission" date="2020-05" db="EMBL/GenBank/DDBJ databases">
        <authorList>
            <person name="Zhu T."/>
            <person name="Keshari N."/>
            <person name="Lu X."/>
        </authorList>
    </citation>
    <scope>NUCLEOTIDE SEQUENCE</scope>
    <source>
        <strain evidence="2">NK1-12</strain>
    </source>
</reference>
<organism evidence="2">
    <name type="scientific">Leptolyngbya sp. NK1-12</name>
    <dbReference type="NCBI Taxonomy" id="2547451"/>
    <lineage>
        <taxon>Bacteria</taxon>
        <taxon>Bacillati</taxon>
        <taxon>Cyanobacteriota</taxon>
        <taxon>Cyanophyceae</taxon>
        <taxon>Leptolyngbyales</taxon>
        <taxon>Leptolyngbyaceae</taxon>
        <taxon>Leptolyngbya group</taxon>
        <taxon>Leptolyngbya</taxon>
    </lineage>
</organism>
<keyword evidence="1" id="KW-0732">Signal</keyword>
<feature type="signal peptide" evidence="1">
    <location>
        <begin position="1"/>
        <end position="25"/>
    </location>
</feature>
<feature type="chain" id="PRO_5041702924" evidence="1">
    <location>
        <begin position="26"/>
        <end position="206"/>
    </location>
</feature>
<evidence type="ECO:0000313" key="2">
    <source>
        <dbReference type="EMBL" id="WNZ27951.1"/>
    </source>
</evidence>
<dbReference type="AlphaFoldDB" id="A0AA96WR47"/>
<dbReference type="EMBL" id="CP053587">
    <property type="protein sequence ID" value="WNZ27951.1"/>
    <property type="molecule type" value="Genomic_DNA"/>
</dbReference>